<dbReference type="Gene3D" id="1.20.1250.20">
    <property type="entry name" value="MFS general substrate transporter like domains"/>
    <property type="match status" value="1"/>
</dbReference>
<evidence type="ECO:0000256" key="3">
    <source>
        <dbReference type="ARBA" id="ARBA00022448"/>
    </source>
</evidence>
<dbReference type="Proteomes" id="UP000006061">
    <property type="component" value="Chromosome"/>
</dbReference>
<feature type="transmembrane region" description="Helical" evidence="8">
    <location>
        <begin position="160"/>
        <end position="181"/>
    </location>
</feature>
<dbReference type="InterPro" id="IPR011701">
    <property type="entry name" value="MFS"/>
</dbReference>
<feature type="transmembrane region" description="Helical" evidence="8">
    <location>
        <begin position="360"/>
        <end position="381"/>
    </location>
</feature>
<protein>
    <submittedName>
        <fullName evidence="10">Drug resistance transporter, EmrB/QacA subfamily</fullName>
    </submittedName>
</protein>
<dbReference type="PATRIC" id="fig|891968.3.peg.220"/>
<feature type="transmembrane region" description="Helical" evidence="8">
    <location>
        <begin position="193"/>
        <end position="213"/>
    </location>
</feature>
<dbReference type="Gene3D" id="1.20.1720.10">
    <property type="entry name" value="Multidrug resistance protein D"/>
    <property type="match status" value="1"/>
</dbReference>
<keyword evidence="4" id="KW-1003">Cell membrane</keyword>
<feature type="domain" description="Major facilitator superfamily (MFS) profile" evidence="9">
    <location>
        <begin position="6"/>
        <end position="502"/>
    </location>
</feature>
<keyword evidence="6 8" id="KW-1133">Transmembrane helix</keyword>
<evidence type="ECO:0000256" key="8">
    <source>
        <dbReference type="SAM" id="Phobius"/>
    </source>
</evidence>
<keyword evidence="5 8" id="KW-0812">Transmembrane</keyword>
<dbReference type="EMBL" id="CP003198">
    <property type="protein sequence ID" value="AFM20885.1"/>
    <property type="molecule type" value="Genomic_DNA"/>
</dbReference>
<dbReference type="STRING" id="891968.Anamo_0224"/>
<feature type="transmembrane region" description="Helical" evidence="8">
    <location>
        <begin position="476"/>
        <end position="495"/>
    </location>
</feature>
<dbReference type="GO" id="GO:0022857">
    <property type="term" value="F:transmembrane transporter activity"/>
    <property type="evidence" value="ECO:0007669"/>
    <property type="project" value="InterPro"/>
</dbReference>
<dbReference type="NCBIfam" id="TIGR00711">
    <property type="entry name" value="efflux_EmrB"/>
    <property type="match status" value="1"/>
</dbReference>
<feature type="transmembrane region" description="Helical" evidence="8">
    <location>
        <begin position="262"/>
        <end position="286"/>
    </location>
</feature>
<feature type="transmembrane region" description="Helical" evidence="8">
    <location>
        <begin position="225"/>
        <end position="242"/>
    </location>
</feature>
<keyword evidence="11" id="KW-1185">Reference proteome</keyword>
<dbReference type="PANTHER" id="PTHR42718:SF9">
    <property type="entry name" value="MAJOR FACILITATOR SUPERFAMILY MULTIDRUG TRANSPORTER MFSC"/>
    <property type="match status" value="1"/>
</dbReference>
<keyword evidence="3" id="KW-0813">Transport</keyword>
<evidence type="ECO:0000256" key="2">
    <source>
        <dbReference type="ARBA" id="ARBA00008537"/>
    </source>
</evidence>
<reference evidence="11" key="1">
    <citation type="journal article" date="2013" name="Stand. Genomic Sci.">
        <title>Complete genome sequence of the moderate thermophile Anaerobaculum mobile type strain (NGA(T)).</title>
        <authorList>
            <person name="Mavromatis K."/>
            <person name="Stackebrandt E."/>
            <person name="Held B."/>
            <person name="Lapidus A."/>
            <person name="Nolan M."/>
            <person name="Lucas S."/>
            <person name="Hammon N."/>
            <person name="Deshpande S."/>
            <person name="Cheng J.F."/>
            <person name="Tapia R."/>
            <person name="Goodwin L.A."/>
            <person name="Pitluck S."/>
            <person name="Liolios K."/>
            <person name="Pagani I."/>
            <person name="Ivanova N."/>
            <person name="Mikhailova N."/>
            <person name="Huntemann M."/>
            <person name="Pati A."/>
            <person name="Chen A."/>
            <person name="Palaniappan K."/>
            <person name="Land M."/>
            <person name="Rohde M."/>
            <person name="Spring S."/>
            <person name="Goker M."/>
            <person name="Woyke T."/>
            <person name="Detter J.C."/>
            <person name="Bristow J."/>
            <person name="Eisen J.A."/>
            <person name="Markowitz V."/>
            <person name="Hugenholtz P."/>
            <person name="Klenk H.P."/>
            <person name="Kyrpides N.C."/>
        </authorList>
    </citation>
    <scope>NUCLEOTIDE SEQUENCE</scope>
    <source>
        <strain evidence="11">ATCC BAA-54 / DSM 13181 / NGA</strain>
    </source>
</reference>
<organism evidence="10 11">
    <name type="scientific">Acetomicrobium mobile (strain ATCC BAA-54 / DSM 13181 / JCM 12221 / NGA)</name>
    <name type="common">Anaerobaculum mobile</name>
    <dbReference type="NCBI Taxonomy" id="891968"/>
    <lineage>
        <taxon>Bacteria</taxon>
        <taxon>Thermotogati</taxon>
        <taxon>Synergistota</taxon>
        <taxon>Synergistia</taxon>
        <taxon>Synergistales</taxon>
        <taxon>Acetomicrobiaceae</taxon>
        <taxon>Acetomicrobium</taxon>
    </lineage>
</organism>
<evidence type="ECO:0000256" key="6">
    <source>
        <dbReference type="ARBA" id="ARBA00022989"/>
    </source>
</evidence>
<dbReference type="KEGG" id="amo:Anamo_0224"/>
<sequence precursor="true">MNKWVVTVTVMLGTLASALLGSIVNVAIPYIQGAMGASIEQITWVSTGYLLSNTIIMPIIALLSARFGRKNFYMFGMAVFLLGSALCGISWNLYSIVAFRILQGLGGGILIPVAQAILREVFLKEEQGMAMSIYGLGVVLGPAVGPTLGGWLIEHHNWRWIFYVNLPIGILDLILISLFIRDPDFLVREKSKIDYLGLFFMVIGLGAFQVFLAEGENKNWFASPYITRLAIISALSTIFFVIRELTTQNPAVNLRILKNINFTMGTLLGGTLGMGLYGGLFVLPLFLQNLLGYTPLDAGLAMLPRAIAMAMVMPIGGRLFNRLGPKPIVGFGLILVVISFFQFSKLNMNAGYWDIFMPQFLQGTGFGFIFVCISTSTLLTIEKKNLTFATGIYNVFRLISGSIGVAIAATFVDRGTNNYYSLLAKNVSLFNRNALEYIAKVEQVLGLPHSIQPDMVTKEVLNKLVLEQAQMLSYNHVYTLIMFVFLASIPLVFFLKGLKDVEIDESGT</sequence>
<feature type="transmembrane region" description="Helical" evidence="8">
    <location>
        <begin position="328"/>
        <end position="348"/>
    </location>
</feature>
<dbReference type="eggNOG" id="COG2814">
    <property type="taxonomic scope" value="Bacteria"/>
</dbReference>
<proteinExistence type="inferred from homology"/>
<dbReference type="PANTHER" id="PTHR42718">
    <property type="entry name" value="MAJOR FACILITATOR SUPERFAMILY MULTIDRUG TRANSPORTER MFSC"/>
    <property type="match status" value="1"/>
</dbReference>
<dbReference type="InterPro" id="IPR036259">
    <property type="entry name" value="MFS_trans_sf"/>
</dbReference>
<feature type="transmembrane region" description="Helical" evidence="8">
    <location>
        <begin position="130"/>
        <end position="148"/>
    </location>
</feature>
<evidence type="ECO:0000256" key="5">
    <source>
        <dbReference type="ARBA" id="ARBA00022692"/>
    </source>
</evidence>
<evidence type="ECO:0000256" key="1">
    <source>
        <dbReference type="ARBA" id="ARBA00004651"/>
    </source>
</evidence>
<feature type="transmembrane region" description="Helical" evidence="8">
    <location>
        <begin position="393"/>
        <end position="412"/>
    </location>
</feature>
<evidence type="ECO:0000259" key="9">
    <source>
        <dbReference type="PROSITE" id="PS50850"/>
    </source>
</evidence>
<dbReference type="InterPro" id="IPR004638">
    <property type="entry name" value="EmrB-like"/>
</dbReference>
<accession>I4BUC8</accession>
<dbReference type="Pfam" id="PF07690">
    <property type="entry name" value="MFS_1"/>
    <property type="match status" value="1"/>
</dbReference>
<dbReference type="HOGENOM" id="CLU_000960_28_0_0"/>
<dbReference type="SUPFAM" id="SSF103473">
    <property type="entry name" value="MFS general substrate transporter"/>
    <property type="match status" value="1"/>
</dbReference>
<comment type="similarity">
    <text evidence="2">Belongs to the major facilitator superfamily. EmrB family.</text>
</comment>
<dbReference type="InterPro" id="IPR020846">
    <property type="entry name" value="MFS_dom"/>
</dbReference>
<comment type="subcellular location">
    <subcellularLocation>
        <location evidence="1">Cell membrane</location>
        <topology evidence="1">Multi-pass membrane protein</topology>
    </subcellularLocation>
</comment>
<dbReference type="PROSITE" id="PS50850">
    <property type="entry name" value="MFS"/>
    <property type="match status" value="1"/>
</dbReference>
<feature type="transmembrane region" description="Helical" evidence="8">
    <location>
        <begin position="72"/>
        <end position="91"/>
    </location>
</feature>
<dbReference type="CDD" id="cd17503">
    <property type="entry name" value="MFS_LmrB_MDR_like"/>
    <property type="match status" value="1"/>
</dbReference>
<evidence type="ECO:0000256" key="4">
    <source>
        <dbReference type="ARBA" id="ARBA00022475"/>
    </source>
</evidence>
<feature type="transmembrane region" description="Helical" evidence="8">
    <location>
        <begin position="44"/>
        <end position="65"/>
    </location>
</feature>
<evidence type="ECO:0000313" key="10">
    <source>
        <dbReference type="EMBL" id="AFM20885.1"/>
    </source>
</evidence>
<keyword evidence="7 8" id="KW-0472">Membrane</keyword>
<dbReference type="GO" id="GO:0005886">
    <property type="term" value="C:plasma membrane"/>
    <property type="evidence" value="ECO:0007669"/>
    <property type="project" value="UniProtKB-SubCell"/>
</dbReference>
<evidence type="ECO:0000313" key="11">
    <source>
        <dbReference type="Proteomes" id="UP000006061"/>
    </source>
</evidence>
<gene>
    <name evidence="10" type="ordered locus">Anamo_0224</name>
</gene>
<dbReference type="AlphaFoldDB" id="I4BUC8"/>
<feature type="transmembrane region" description="Helical" evidence="8">
    <location>
        <begin position="298"/>
        <end position="316"/>
    </location>
</feature>
<name>I4BUC8_ACEMN</name>
<evidence type="ECO:0000256" key="7">
    <source>
        <dbReference type="ARBA" id="ARBA00023136"/>
    </source>
</evidence>
<feature type="transmembrane region" description="Helical" evidence="8">
    <location>
        <begin position="97"/>
        <end position="118"/>
    </location>
</feature>